<reference evidence="2 3" key="1">
    <citation type="submission" date="2019-03" db="EMBL/GenBank/DDBJ databases">
        <title>Paraburkholderia sp. isolated from native Mimosa gymnas in Guartela State Park, Brazil.</title>
        <authorList>
            <person name="Paulitsch F."/>
            <person name="Hungria M."/>
            <person name="Delamuta J.R.M."/>
            <person name="Ribeiro R.A."/>
            <person name="Dall'Agnol R."/>
            <person name="Silva J.S.B."/>
        </authorList>
    </citation>
    <scope>NUCLEOTIDE SEQUENCE [LARGE SCALE GENOMIC DNA]</scope>
    <source>
        <strain evidence="2 3">CNPSo 3008</strain>
    </source>
</reference>
<evidence type="ECO:0000313" key="3">
    <source>
        <dbReference type="Proteomes" id="UP000295606"/>
    </source>
</evidence>
<dbReference type="InterPro" id="IPR006008">
    <property type="entry name" value="YciB"/>
</dbReference>
<keyword evidence="1" id="KW-0812">Transmembrane</keyword>
<dbReference type="Pfam" id="PF04279">
    <property type="entry name" value="IspA"/>
    <property type="match status" value="1"/>
</dbReference>
<proteinExistence type="predicted"/>
<keyword evidence="1" id="KW-0472">Membrane</keyword>
<dbReference type="EMBL" id="SMOD01000066">
    <property type="protein sequence ID" value="TDG02330.1"/>
    <property type="molecule type" value="Genomic_DNA"/>
</dbReference>
<dbReference type="OrthoDB" id="9101069at2"/>
<feature type="transmembrane region" description="Helical" evidence="1">
    <location>
        <begin position="7"/>
        <end position="26"/>
    </location>
</feature>
<comment type="caution">
    <text evidence="2">The sequence shown here is derived from an EMBL/GenBank/DDBJ whole genome shotgun (WGS) entry which is preliminary data.</text>
</comment>
<organism evidence="2 3">
    <name type="scientific">Paraburkholderia guartelaensis</name>
    <dbReference type="NCBI Taxonomy" id="2546446"/>
    <lineage>
        <taxon>Bacteria</taxon>
        <taxon>Pseudomonadati</taxon>
        <taxon>Pseudomonadota</taxon>
        <taxon>Betaproteobacteria</taxon>
        <taxon>Burkholderiales</taxon>
        <taxon>Burkholderiaceae</taxon>
        <taxon>Paraburkholderia</taxon>
    </lineage>
</organism>
<dbReference type="AlphaFoldDB" id="A0A4R5L2K4"/>
<sequence length="144" mass="16057">MAWGIFWRVWLSEFCAALALMGLFLVTSLKSVLYGSQWTLWHPTIAFGWFALLLFASLLRGGNGLLHVVWGRSLNRPESFWRRLNAWTGGLYVALAIANVVVANAVPFGIWLHLKNFGPLFVLLGFSVWAARHLTNNGRAASVA</sequence>
<feature type="transmembrane region" description="Helical" evidence="1">
    <location>
        <begin position="91"/>
        <end position="111"/>
    </location>
</feature>
<evidence type="ECO:0000256" key="1">
    <source>
        <dbReference type="SAM" id="Phobius"/>
    </source>
</evidence>
<feature type="transmembrane region" description="Helical" evidence="1">
    <location>
        <begin position="46"/>
        <end position="70"/>
    </location>
</feature>
<accession>A0A4R5L2K4</accession>
<dbReference type="Proteomes" id="UP000295606">
    <property type="component" value="Unassembled WGS sequence"/>
</dbReference>
<keyword evidence="1" id="KW-1133">Transmembrane helix</keyword>
<evidence type="ECO:0000313" key="2">
    <source>
        <dbReference type="EMBL" id="TDG02330.1"/>
    </source>
</evidence>
<dbReference type="GO" id="GO:0016020">
    <property type="term" value="C:membrane"/>
    <property type="evidence" value="ECO:0007669"/>
    <property type="project" value="InterPro"/>
</dbReference>
<name>A0A4R5L2K4_9BURK</name>
<protein>
    <submittedName>
        <fullName evidence="2">Uncharacterized protein</fullName>
    </submittedName>
</protein>
<gene>
    <name evidence="2" type="ORF">E1N52_40270</name>
</gene>